<protein>
    <submittedName>
        <fullName evidence="1">Uncharacterized protein</fullName>
    </submittedName>
</protein>
<evidence type="ECO:0000313" key="1">
    <source>
        <dbReference type="EMBL" id="KAG9222613.1"/>
    </source>
</evidence>
<sequence length="245" mass="27523">MQFYVADRAEFGSSFTPTNSLSSTVNFTTHGFPSPSIQVKASIYLMEFETKRDRCSSALIRRPMLAQCLTGGILFGAGDFIAQQAVERRGLSDHDLSRTARLTFYGGCLFGPTLTKWYQFLGRIQFASPTKAVIYRVWLDQALLTPASIPFFFGAMSILEGKPHDAIPRITSAYVPTLLRNWCVFLPTQIINFWLVPPHLRFVVVSVVGLFWNTYLSIANREHSRQHVEANPTVLPVVDEKDAVP</sequence>
<dbReference type="EMBL" id="WQMT02000005">
    <property type="protein sequence ID" value="KAG9222613.1"/>
    <property type="molecule type" value="Genomic_DNA"/>
</dbReference>
<proteinExistence type="predicted"/>
<accession>A0ACB7IZ82</accession>
<dbReference type="Proteomes" id="UP000824881">
    <property type="component" value="Unassembled WGS sequence"/>
</dbReference>
<keyword evidence="2" id="KW-1185">Reference proteome</keyword>
<evidence type="ECO:0000313" key="2">
    <source>
        <dbReference type="Proteomes" id="UP000824881"/>
    </source>
</evidence>
<gene>
    <name evidence="1" type="ORF">CCMSSC00406_0004527</name>
</gene>
<reference evidence="1 2" key="1">
    <citation type="journal article" date="2021" name="Appl. Environ. Microbiol.">
        <title>Genetic linkage and physical mapping for an oyster mushroom Pleurotus cornucopiae and QTL analysis for the trait cap color.</title>
        <authorList>
            <person name="Zhang Y."/>
            <person name="Gao W."/>
            <person name="Sonnenberg A."/>
            <person name="Chen Q."/>
            <person name="Zhang J."/>
            <person name="Huang C."/>
        </authorList>
    </citation>
    <scope>NUCLEOTIDE SEQUENCE [LARGE SCALE GENOMIC DNA]</scope>
    <source>
        <strain evidence="1">CCMSSC00406</strain>
    </source>
</reference>
<name>A0ACB7IZ82_PLECO</name>
<organism evidence="1 2">
    <name type="scientific">Pleurotus cornucopiae</name>
    <name type="common">Cornucopia mushroom</name>
    <dbReference type="NCBI Taxonomy" id="5321"/>
    <lineage>
        <taxon>Eukaryota</taxon>
        <taxon>Fungi</taxon>
        <taxon>Dikarya</taxon>
        <taxon>Basidiomycota</taxon>
        <taxon>Agaricomycotina</taxon>
        <taxon>Agaricomycetes</taxon>
        <taxon>Agaricomycetidae</taxon>
        <taxon>Agaricales</taxon>
        <taxon>Pleurotineae</taxon>
        <taxon>Pleurotaceae</taxon>
        <taxon>Pleurotus</taxon>
    </lineage>
</organism>
<comment type="caution">
    <text evidence="1">The sequence shown here is derived from an EMBL/GenBank/DDBJ whole genome shotgun (WGS) entry which is preliminary data.</text>
</comment>